<dbReference type="InterPro" id="IPR050432">
    <property type="entry name" value="FAD-linked_Oxidoreductases_BP"/>
</dbReference>
<dbReference type="AlphaFoldDB" id="A0A0D2PDX8"/>
<dbReference type="InterPro" id="IPR036318">
    <property type="entry name" value="FAD-bd_PCMH-like_sf"/>
</dbReference>
<dbReference type="EMBL" id="KN817526">
    <property type="protein sequence ID" value="KJA26746.1"/>
    <property type="molecule type" value="Genomic_DNA"/>
</dbReference>
<dbReference type="GO" id="GO:0071949">
    <property type="term" value="F:FAD binding"/>
    <property type="evidence" value="ECO:0007669"/>
    <property type="project" value="InterPro"/>
</dbReference>
<evidence type="ECO:0000259" key="4">
    <source>
        <dbReference type="PROSITE" id="PS51387"/>
    </source>
</evidence>
<comment type="similarity">
    <text evidence="1">Belongs to the oxygen-dependent FAD-linked oxidoreductase family.</text>
</comment>
<evidence type="ECO:0000256" key="2">
    <source>
        <dbReference type="ARBA" id="ARBA00023002"/>
    </source>
</evidence>
<dbReference type="InterPro" id="IPR006094">
    <property type="entry name" value="Oxid_FAD_bind_N"/>
</dbReference>
<dbReference type="PROSITE" id="PS00862">
    <property type="entry name" value="OX2_COVAL_FAD"/>
    <property type="match status" value="1"/>
</dbReference>
<dbReference type="Proteomes" id="UP000054270">
    <property type="component" value="Unassembled WGS sequence"/>
</dbReference>
<evidence type="ECO:0000256" key="3">
    <source>
        <dbReference type="SAM" id="SignalP"/>
    </source>
</evidence>
<dbReference type="SUPFAM" id="SSF56176">
    <property type="entry name" value="FAD-binding/transporter-associated domain-like"/>
    <property type="match status" value="1"/>
</dbReference>
<dbReference type="PANTHER" id="PTHR13878:SF155">
    <property type="entry name" value="ALCOHOL OXIDASE, PUTATIVE (AFU_ORTHOLOGUE AFUA_4G00430)-RELATED"/>
    <property type="match status" value="1"/>
</dbReference>
<protein>
    <recommendedName>
        <fullName evidence="4">FAD-binding PCMH-type domain-containing protein</fullName>
    </recommendedName>
</protein>
<dbReference type="InterPro" id="IPR016169">
    <property type="entry name" value="FAD-bd_PCMH_sub2"/>
</dbReference>
<proteinExistence type="inferred from homology"/>
<dbReference type="OMA" id="CHQGRIP"/>
<accession>A0A0D2PDX8</accession>
<sequence>MLSKTTTLLYILLIPGLCSAVASDSVFRPPLQQARCRNVPGSLGFPTNDDFSILNKTVSGRLVKVVPFVEYCTSIGGCTFEQFTSSLYRDGVPGAMNQVNWEQDFSSNPPSLCQPQSPSSCGQGDVPLFGILANTVADIQAGVNFARIHNLRLAIKSSGHDYLGRSTAKNSFLISTHNMQNYTFVDDFVSGGKNLGPAVTVQSGVALSTMYAAAKAQGRFVVGGTASTVAAAGGYVQGAGHSSMSPFLGLAADNCLELNVVVADGQLVRANAVENSDLFWAMRGGGAGSWGVIVSATFRTFPTFNAAVSLMTLIARTVDQMAEVAAVHAKHIFDWDVLHAGQYFYLSTSGLFDTVNFITHGPGSNIPTMIIYTYFPNATVDQANTALQPFRDDLLQITGVNRTENVILTEINEILYASDDIVGSNMVMGSRLIPASAYRDPALVGKVYSQLLKQGGVQNILLNLVAGGKVSENADISNAVHPAWRTAKTHLIIANNWADSASIDQVRGNQTIFGRQQLPILEQISGQAAGAYSNEADSLEANFQTTFFGPNYPKLSAIKAKYDPTDLFIVKAGVGSERWDAYGICRMQ</sequence>
<organism evidence="5 6">
    <name type="scientific">Hypholoma sublateritium (strain FD-334 SS-4)</name>
    <dbReference type="NCBI Taxonomy" id="945553"/>
    <lineage>
        <taxon>Eukaryota</taxon>
        <taxon>Fungi</taxon>
        <taxon>Dikarya</taxon>
        <taxon>Basidiomycota</taxon>
        <taxon>Agaricomycotina</taxon>
        <taxon>Agaricomycetes</taxon>
        <taxon>Agaricomycetidae</taxon>
        <taxon>Agaricales</taxon>
        <taxon>Agaricineae</taxon>
        <taxon>Strophariaceae</taxon>
        <taxon>Hypholoma</taxon>
    </lineage>
</organism>
<dbReference type="Pfam" id="PF01565">
    <property type="entry name" value="FAD_binding_4"/>
    <property type="match status" value="1"/>
</dbReference>
<dbReference type="OrthoDB" id="9983560at2759"/>
<keyword evidence="6" id="KW-1185">Reference proteome</keyword>
<evidence type="ECO:0000313" key="6">
    <source>
        <dbReference type="Proteomes" id="UP000054270"/>
    </source>
</evidence>
<dbReference type="InterPro" id="IPR012951">
    <property type="entry name" value="BBE"/>
</dbReference>
<evidence type="ECO:0000313" key="5">
    <source>
        <dbReference type="EMBL" id="KJA26746.1"/>
    </source>
</evidence>
<feature type="signal peptide" evidence="3">
    <location>
        <begin position="1"/>
        <end position="20"/>
    </location>
</feature>
<keyword evidence="3" id="KW-0732">Signal</keyword>
<dbReference type="PANTHER" id="PTHR13878">
    <property type="entry name" value="GULONOLACTONE OXIDASE"/>
    <property type="match status" value="1"/>
</dbReference>
<dbReference type="GO" id="GO:0016491">
    <property type="term" value="F:oxidoreductase activity"/>
    <property type="evidence" value="ECO:0007669"/>
    <property type="project" value="UniProtKB-KW"/>
</dbReference>
<name>A0A0D2PDX8_HYPSF</name>
<dbReference type="InterPro" id="IPR006093">
    <property type="entry name" value="Oxy_OxRdtase_FAD_BS"/>
</dbReference>
<keyword evidence="2" id="KW-0560">Oxidoreductase</keyword>
<feature type="domain" description="FAD-binding PCMH-type" evidence="4">
    <location>
        <begin position="123"/>
        <end position="303"/>
    </location>
</feature>
<dbReference type="InterPro" id="IPR016166">
    <property type="entry name" value="FAD-bd_PCMH"/>
</dbReference>
<evidence type="ECO:0000256" key="1">
    <source>
        <dbReference type="ARBA" id="ARBA00005466"/>
    </source>
</evidence>
<reference evidence="6" key="1">
    <citation type="submission" date="2014-04" db="EMBL/GenBank/DDBJ databases">
        <title>Evolutionary Origins and Diversification of the Mycorrhizal Mutualists.</title>
        <authorList>
            <consortium name="DOE Joint Genome Institute"/>
            <consortium name="Mycorrhizal Genomics Consortium"/>
            <person name="Kohler A."/>
            <person name="Kuo A."/>
            <person name="Nagy L.G."/>
            <person name="Floudas D."/>
            <person name="Copeland A."/>
            <person name="Barry K.W."/>
            <person name="Cichocki N."/>
            <person name="Veneault-Fourrey C."/>
            <person name="LaButti K."/>
            <person name="Lindquist E.A."/>
            <person name="Lipzen A."/>
            <person name="Lundell T."/>
            <person name="Morin E."/>
            <person name="Murat C."/>
            <person name="Riley R."/>
            <person name="Ohm R."/>
            <person name="Sun H."/>
            <person name="Tunlid A."/>
            <person name="Henrissat B."/>
            <person name="Grigoriev I.V."/>
            <person name="Hibbett D.S."/>
            <person name="Martin F."/>
        </authorList>
    </citation>
    <scope>NUCLEOTIDE SEQUENCE [LARGE SCALE GENOMIC DNA]</scope>
    <source>
        <strain evidence="6">FD-334 SS-4</strain>
    </source>
</reference>
<dbReference type="Gene3D" id="3.30.465.10">
    <property type="match status" value="2"/>
</dbReference>
<gene>
    <name evidence="5" type="ORF">HYPSUDRAFT_1104015</name>
</gene>
<feature type="chain" id="PRO_5002265804" description="FAD-binding PCMH-type domain-containing protein" evidence="3">
    <location>
        <begin position="21"/>
        <end position="588"/>
    </location>
</feature>
<dbReference type="STRING" id="945553.A0A0D2PDX8"/>
<dbReference type="PROSITE" id="PS51387">
    <property type="entry name" value="FAD_PCMH"/>
    <property type="match status" value="1"/>
</dbReference>
<dbReference type="Pfam" id="PF08031">
    <property type="entry name" value="BBE"/>
    <property type="match status" value="1"/>
</dbReference>